<dbReference type="AlphaFoldDB" id="A0A1I7ZDV1"/>
<proteinExistence type="predicted"/>
<accession>A0A1I7ZDV1</accession>
<organism evidence="1 2">
    <name type="scientific">Steinernema glaseri</name>
    <dbReference type="NCBI Taxonomy" id="37863"/>
    <lineage>
        <taxon>Eukaryota</taxon>
        <taxon>Metazoa</taxon>
        <taxon>Ecdysozoa</taxon>
        <taxon>Nematoda</taxon>
        <taxon>Chromadorea</taxon>
        <taxon>Rhabditida</taxon>
        <taxon>Tylenchina</taxon>
        <taxon>Panagrolaimomorpha</taxon>
        <taxon>Strongyloidoidea</taxon>
        <taxon>Steinernematidae</taxon>
        <taxon>Steinernema</taxon>
    </lineage>
</organism>
<protein>
    <submittedName>
        <fullName evidence="2">Uncharacterized protein</fullName>
    </submittedName>
</protein>
<dbReference type="WBParaSite" id="L893_g25193.t1">
    <property type="protein sequence ID" value="L893_g25193.t1"/>
    <property type="gene ID" value="L893_g25193"/>
</dbReference>
<sequence length="77" mass="9188">MQLEIVKYFIWTETHYQSENETFLAMVFREQRSLQHSAGQLVVHGIKHIHMNLTIFFIDTSFTGQDFPVRDHHSRDP</sequence>
<dbReference type="Proteomes" id="UP000095287">
    <property type="component" value="Unplaced"/>
</dbReference>
<reference evidence="2" key="1">
    <citation type="submission" date="2016-11" db="UniProtKB">
        <authorList>
            <consortium name="WormBaseParasite"/>
        </authorList>
    </citation>
    <scope>IDENTIFICATION</scope>
</reference>
<evidence type="ECO:0000313" key="1">
    <source>
        <dbReference type="Proteomes" id="UP000095287"/>
    </source>
</evidence>
<evidence type="ECO:0000313" key="2">
    <source>
        <dbReference type="WBParaSite" id="L893_g25193.t1"/>
    </source>
</evidence>
<keyword evidence="1" id="KW-1185">Reference proteome</keyword>
<name>A0A1I7ZDV1_9BILA</name>